<dbReference type="PATRIC" id="fig|1202536.3.peg.113"/>
<organism evidence="9 10">
    <name type="scientific">Candidatus Carsonella ruddii CE isolate Thao2000</name>
    <dbReference type="NCBI Taxonomy" id="1202536"/>
    <lineage>
        <taxon>Bacteria</taxon>
        <taxon>Pseudomonadati</taxon>
        <taxon>Pseudomonadota</taxon>
        <taxon>Gammaproteobacteria</taxon>
        <taxon>Oceanospirillales</taxon>
        <taxon>Halomonadaceae</taxon>
        <taxon>Zymobacter group</taxon>
        <taxon>Candidatus Carsonella</taxon>
    </lineage>
</organism>
<dbReference type="Gene3D" id="3.40.50.620">
    <property type="entry name" value="HUPs"/>
    <property type="match status" value="1"/>
</dbReference>
<reference evidence="9 10" key="1">
    <citation type="journal article" date="2012" name="Mol. Biol. Evol.">
        <title>Genome reduction and co-evolution between the primary and secondary bacterial symbionts of psyllids.</title>
        <authorList>
            <person name="Sloan D.B."/>
            <person name="Moran N.A."/>
        </authorList>
    </citation>
    <scope>NUCLEOTIDE SEQUENCE [LARGE SCALE GENOMIC DNA]</scope>
    <source>
        <strain evidence="9 10">CE</strain>
    </source>
</reference>
<dbReference type="InterPro" id="IPR033911">
    <property type="entry name" value="MetRS_core"/>
</dbReference>
<evidence type="ECO:0000259" key="8">
    <source>
        <dbReference type="Pfam" id="PF09334"/>
    </source>
</evidence>
<evidence type="ECO:0000256" key="4">
    <source>
        <dbReference type="ARBA" id="ARBA00022917"/>
    </source>
</evidence>
<gene>
    <name evidence="9" type="primary">metG</name>
    <name evidence="9" type="ORF">A33U_0132</name>
</gene>
<dbReference type="GO" id="GO:0004825">
    <property type="term" value="F:methionine-tRNA ligase activity"/>
    <property type="evidence" value="ECO:0007669"/>
    <property type="project" value="InterPro"/>
</dbReference>
<keyword evidence="5 7" id="KW-0030">Aminoacyl-tRNA synthetase</keyword>
<dbReference type="STRING" id="1202536.A33U_0132"/>
<dbReference type="EMBL" id="CP003541">
    <property type="protein sequence ID" value="AFP83588.1"/>
    <property type="molecule type" value="Genomic_DNA"/>
</dbReference>
<dbReference type="RefSeq" id="WP_014886889.1">
    <property type="nucleotide sequence ID" value="NC_018414.1"/>
</dbReference>
<evidence type="ECO:0000256" key="2">
    <source>
        <dbReference type="ARBA" id="ARBA00022741"/>
    </source>
</evidence>
<evidence type="ECO:0000256" key="7">
    <source>
        <dbReference type="RuleBase" id="RU363039"/>
    </source>
</evidence>
<dbReference type="AlphaFoldDB" id="J7GYC9"/>
<dbReference type="Pfam" id="PF09334">
    <property type="entry name" value="tRNA-synt_1g"/>
    <property type="match status" value="2"/>
</dbReference>
<feature type="domain" description="Methionyl/Leucyl tRNA synthetase" evidence="8">
    <location>
        <begin position="4"/>
        <end position="144"/>
    </location>
</feature>
<dbReference type="HOGENOM" id="CLU_632647_0_0_6"/>
<evidence type="ECO:0000313" key="9">
    <source>
        <dbReference type="EMBL" id="AFP83588.1"/>
    </source>
</evidence>
<protein>
    <recommendedName>
        <fullName evidence="6">Methionyl-tRNA synthetase</fullName>
    </recommendedName>
</protein>
<accession>J7GYC9</accession>
<dbReference type="OrthoDB" id="9810191at2"/>
<dbReference type="PROSITE" id="PS00178">
    <property type="entry name" value="AA_TRNA_LIGASE_I"/>
    <property type="match status" value="1"/>
</dbReference>
<keyword evidence="1 7" id="KW-0436">Ligase</keyword>
<dbReference type="KEGG" id="cru:A33U_0132"/>
<dbReference type="InterPro" id="IPR015413">
    <property type="entry name" value="Methionyl/Leucyl_tRNA_Synth"/>
</dbReference>
<keyword evidence="4 7" id="KW-0648">Protein biosynthesis</keyword>
<name>J7GYC9_CARRU</name>
<evidence type="ECO:0000256" key="1">
    <source>
        <dbReference type="ARBA" id="ARBA00022598"/>
    </source>
</evidence>
<dbReference type="PANTHER" id="PTHR43326:SF1">
    <property type="entry name" value="METHIONINE--TRNA LIGASE, MITOCHONDRIAL"/>
    <property type="match status" value="1"/>
</dbReference>
<evidence type="ECO:0000256" key="3">
    <source>
        <dbReference type="ARBA" id="ARBA00022840"/>
    </source>
</evidence>
<evidence type="ECO:0000313" key="10">
    <source>
        <dbReference type="Proteomes" id="UP000003932"/>
    </source>
</evidence>
<dbReference type="InterPro" id="IPR023457">
    <property type="entry name" value="Met-tRNA_synth_2"/>
</dbReference>
<dbReference type="PANTHER" id="PTHR43326">
    <property type="entry name" value="METHIONYL-TRNA SYNTHETASE"/>
    <property type="match status" value="1"/>
</dbReference>
<dbReference type="InterPro" id="IPR014729">
    <property type="entry name" value="Rossmann-like_a/b/a_fold"/>
</dbReference>
<dbReference type="GO" id="GO:0006431">
    <property type="term" value="P:methionyl-tRNA aminoacylation"/>
    <property type="evidence" value="ECO:0007669"/>
    <property type="project" value="InterPro"/>
</dbReference>
<dbReference type="Proteomes" id="UP000003932">
    <property type="component" value="Chromosome"/>
</dbReference>
<evidence type="ECO:0000256" key="5">
    <source>
        <dbReference type="ARBA" id="ARBA00023146"/>
    </source>
</evidence>
<dbReference type="PRINTS" id="PR01041">
    <property type="entry name" value="TRNASYNTHMET"/>
</dbReference>
<comment type="similarity">
    <text evidence="7">Belongs to the class-I aminoacyl-tRNA synthetase family.</text>
</comment>
<evidence type="ECO:0000256" key="6">
    <source>
        <dbReference type="ARBA" id="ARBA00030904"/>
    </source>
</evidence>
<keyword evidence="3 7" id="KW-0067">ATP-binding</keyword>
<keyword evidence="2 7" id="KW-0547">Nucleotide-binding</keyword>
<proteinExistence type="inferred from homology"/>
<feature type="domain" description="Methionyl/Leucyl tRNA synthetase" evidence="8">
    <location>
        <begin position="168"/>
        <end position="286"/>
    </location>
</feature>
<sequence>MYNFITNALPYINGSLHIGHIYEFYILNFYYNLINNYYKCYTFSGIDCNGLIKKFNINKICLLNKKKINYFNLNIFFSKTISFINKRICNWNYIILCDKNYLIGKNNFKFYNIKKNFFIPDKYLQFYCFKCLKNIENFYCINCNFFKKIYINTKIKKNFLKLKKINSIYFINYKFYNWDISRYNFYNGIKIISKKKNYFYVWYDAIISYISNNLTIIKKNFFKKNIFQIIGKDIIYFHKIFRILLFINNYKKNIIFIHSFIYFKQKKISKSKKNFLEKKINIKKIKIYLLFNIEKNKNFIVKNFFILYKNIFIKKIINLFFRIRKIFNFFNNILCENIIKKKYHEINFYFLKKKNINKVLKFFFFFFHKLNKKVNNNFFWKKKCFYIKHYFYTNIYFYFFKNINFFLKIINEKYIDIFFYNNFLFNLIKNYENN</sequence>
<dbReference type="GO" id="GO:0005524">
    <property type="term" value="F:ATP binding"/>
    <property type="evidence" value="ECO:0007669"/>
    <property type="project" value="UniProtKB-KW"/>
</dbReference>
<dbReference type="SUPFAM" id="SSF52374">
    <property type="entry name" value="Nucleotidylyl transferase"/>
    <property type="match status" value="1"/>
</dbReference>
<dbReference type="InterPro" id="IPR001412">
    <property type="entry name" value="aa-tRNA-synth_I_CS"/>
</dbReference>